<reference evidence="6" key="1">
    <citation type="submission" date="2023-06" db="EMBL/GenBank/DDBJ databases">
        <authorList>
            <person name="Kurt Z."/>
        </authorList>
    </citation>
    <scope>NUCLEOTIDE SEQUENCE</scope>
</reference>
<evidence type="ECO:0000313" key="6">
    <source>
        <dbReference type="EMBL" id="CAI9923415.1"/>
    </source>
</evidence>
<dbReference type="EMBL" id="CAXDID020000012">
    <property type="protein sequence ID" value="CAL5980747.1"/>
    <property type="molecule type" value="Genomic_DNA"/>
</dbReference>
<protein>
    <submittedName>
        <fullName evidence="6">Annexin</fullName>
    </submittedName>
</protein>
<proteinExistence type="inferred from homology"/>
<keyword evidence="4" id="KW-0175">Coiled coil</keyword>
<dbReference type="SMART" id="SM00335">
    <property type="entry name" value="ANX"/>
    <property type="match status" value="2"/>
</dbReference>
<evidence type="ECO:0000313" key="7">
    <source>
        <dbReference type="EMBL" id="CAL5980747.1"/>
    </source>
</evidence>
<dbReference type="PRINTS" id="PR00196">
    <property type="entry name" value="ANNEXIN"/>
</dbReference>
<comment type="similarity">
    <text evidence="1">Belongs to the annexin family.</text>
</comment>
<reference evidence="7 8" key="2">
    <citation type="submission" date="2024-07" db="EMBL/GenBank/DDBJ databases">
        <authorList>
            <person name="Akdeniz Z."/>
        </authorList>
    </citation>
    <scope>NUCLEOTIDE SEQUENCE [LARGE SCALE GENOMIC DNA]</scope>
</reference>
<dbReference type="PANTHER" id="PTHR10502:SF102">
    <property type="entry name" value="ANNEXIN B11"/>
    <property type="match status" value="1"/>
</dbReference>
<gene>
    <name evidence="6" type="ORF">HINF_LOCUS11060</name>
    <name evidence="7" type="ORF">HINF_LOCUS6327</name>
</gene>
<accession>A0AA86NRB5</accession>
<dbReference type="Proteomes" id="UP001642409">
    <property type="component" value="Unassembled WGS sequence"/>
</dbReference>
<dbReference type="PROSITE" id="PS51897">
    <property type="entry name" value="ANNEXIN_2"/>
    <property type="match status" value="2"/>
</dbReference>
<sequence length="669" mass="77790">MSQENNELSQDQLKTSPSAERQQKQPTDTRKTSIYSQTKNGSLPQLAVKERQSRPEIQPNKNAEEIILKDRIPKKIQQLNDCNELRRELLSLLQQEKQMEFKIRREEDRIKRSGQQLVEENERPNEDILTEKRNQKFRLEKQIESIKQKTQQIQLTDLTIEKIKYEKQAEMMHDQIQLAQNPELVRDLIEFKLNEMTKNNLQSAIDSTTKAKQPLFQTILNQLQIETAQLCTKLDQKLYYRKTKFLEVKQTMNCIDEAIRADYQKRYDDLTVIMMQDHPELTTINDNPDQIEQLLEREKTEHKNESKEKITHKSEIPVHKQEKQEEPEEKIEIKLEEPKKEIKPKQNQKEAEQKEPENHKEEKIQIEKKKENTGTAEQQLEIINECESLHENNTEDDILRIALKHNHIQRAAIATAYKQKFNTSLESEIKGSILNKDLENLCIGLFANRAVFWAQEINEAINKNNEQHIAYLILTLNREEKIEVQTKFKELFGNDMDIAVINALGQHDWQKLVKAWLKQNKDESSPEQHAEALHNAVLKSGVDEDAFINILSAKPAKFREVAQLFEEKHKKPLREVIKAEFGGDAEFAFTLAHDVLMSRADAAAFLVYTATKGSGTKDQMLVNTTILFSEFAKDQVQGAYAKFGDMTKDLKGDLAGKYEDAVLTLWGLK</sequence>
<dbReference type="GO" id="GO:0005737">
    <property type="term" value="C:cytoplasm"/>
    <property type="evidence" value="ECO:0007669"/>
    <property type="project" value="TreeGrafter"/>
</dbReference>
<keyword evidence="8" id="KW-1185">Reference proteome</keyword>
<feature type="compositionally biased region" description="Polar residues" evidence="5">
    <location>
        <begin position="1"/>
        <end position="20"/>
    </location>
</feature>
<dbReference type="Gene3D" id="1.10.220.10">
    <property type="entry name" value="Annexin"/>
    <property type="match status" value="4"/>
</dbReference>
<feature type="region of interest" description="Disordered" evidence="5">
    <location>
        <begin position="299"/>
        <end position="376"/>
    </location>
</feature>
<feature type="region of interest" description="Disordered" evidence="5">
    <location>
        <begin position="1"/>
        <end position="62"/>
    </location>
</feature>
<feature type="compositionally biased region" description="Polar residues" evidence="5">
    <location>
        <begin position="32"/>
        <end position="43"/>
    </location>
</feature>
<dbReference type="InterPro" id="IPR001464">
    <property type="entry name" value="Annexin"/>
</dbReference>
<evidence type="ECO:0000256" key="5">
    <source>
        <dbReference type="SAM" id="MobiDB-lite"/>
    </source>
</evidence>
<evidence type="ECO:0000313" key="8">
    <source>
        <dbReference type="Proteomes" id="UP001642409"/>
    </source>
</evidence>
<dbReference type="InterPro" id="IPR037104">
    <property type="entry name" value="Annexin_sf"/>
</dbReference>
<dbReference type="InterPro" id="IPR018502">
    <property type="entry name" value="Annexin_repeat"/>
</dbReference>
<comment type="caution">
    <text evidence="6">The sequence shown here is derived from an EMBL/GenBank/DDBJ whole genome shotgun (WGS) entry which is preliminary data.</text>
</comment>
<dbReference type="GO" id="GO:0005544">
    <property type="term" value="F:calcium-dependent phospholipid binding"/>
    <property type="evidence" value="ECO:0007669"/>
    <property type="project" value="InterPro"/>
</dbReference>
<dbReference type="AlphaFoldDB" id="A0AA86NRB5"/>
<dbReference type="GO" id="GO:0001786">
    <property type="term" value="F:phosphatidylserine binding"/>
    <property type="evidence" value="ECO:0007669"/>
    <property type="project" value="TreeGrafter"/>
</dbReference>
<keyword evidence="2" id="KW-0677">Repeat</keyword>
<dbReference type="GO" id="GO:0005509">
    <property type="term" value="F:calcium ion binding"/>
    <property type="evidence" value="ECO:0007669"/>
    <property type="project" value="InterPro"/>
</dbReference>
<feature type="compositionally biased region" description="Basic and acidic residues" evidence="5">
    <location>
        <begin position="299"/>
        <end position="372"/>
    </location>
</feature>
<name>A0AA86NRB5_9EUKA</name>
<evidence type="ECO:0000256" key="1">
    <source>
        <dbReference type="ARBA" id="ARBA00007831"/>
    </source>
</evidence>
<evidence type="ECO:0000256" key="4">
    <source>
        <dbReference type="SAM" id="Coils"/>
    </source>
</evidence>
<dbReference type="EMBL" id="CATOUU010000279">
    <property type="protein sequence ID" value="CAI9923415.1"/>
    <property type="molecule type" value="Genomic_DNA"/>
</dbReference>
<evidence type="ECO:0000256" key="3">
    <source>
        <dbReference type="ARBA" id="ARBA00023216"/>
    </source>
</evidence>
<dbReference type="PANTHER" id="PTHR10502">
    <property type="entry name" value="ANNEXIN"/>
    <property type="match status" value="1"/>
</dbReference>
<dbReference type="SUPFAM" id="SSF47874">
    <property type="entry name" value="Annexin"/>
    <property type="match status" value="1"/>
</dbReference>
<keyword evidence="3" id="KW-0041">Annexin</keyword>
<dbReference type="Pfam" id="PF00191">
    <property type="entry name" value="Annexin"/>
    <property type="match status" value="2"/>
</dbReference>
<feature type="compositionally biased region" description="Basic and acidic residues" evidence="5">
    <location>
        <begin position="21"/>
        <end position="31"/>
    </location>
</feature>
<dbReference type="GO" id="GO:0005886">
    <property type="term" value="C:plasma membrane"/>
    <property type="evidence" value="ECO:0007669"/>
    <property type="project" value="TreeGrafter"/>
</dbReference>
<evidence type="ECO:0000256" key="2">
    <source>
        <dbReference type="ARBA" id="ARBA00022737"/>
    </source>
</evidence>
<organism evidence="6">
    <name type="scientific">Hexamita inflata</name>
    <dbReference type="NCBI Taxonomy" id="28002"/>
    <lineage>
        <taxon>Eukaryota</taxon>
        <taxon>Metamonada</taxon>
        <taxon>Diplomonadida</taxon>
        <taxon>Hexamitidae</taxon>
        <taxon>Hexamitinae</taxon>
        <taxon>Hexamita</taxon>
    </lineage>
</organism>
<feature type="coiled-coil region" evidence="4">
    <location>
        <begin position="82"/>
        <end position="149"/>
    </location>
</feature>